<evidence type="ECO:0000313" key="2">
    <source>
        <dbReference type="Proteomes" id="UP000298663"/>
    </source>
</evidence>
<name>A0A4U5M275_STECR</name>
<comment type="caution">
    <text evidence="1">The sequence shown here is derived from an EMBL/GenBank/DDBJ whole genome shotgun (WGS) entry which is preliminary data.</text>
</comment>
<accession>A0A4U5M275</accession>
<gene>
    <name evidence="1" type="ORF">L596_026389</name>
</gene>
<protein>
    <submittedName>
        <fullName evidence="1">Uncharacterized protein</fullName>
    </submittedName>
</protein>
<sequence length="172" mass="19856">MNCKLNSKARTNGHNISSTTTICILKRLSSHNNLQLTHSSWNLWFWETVATKDDISAKFTWNQMEIVRGPHSPFMLIYWTVRVVLTRSSNTILTAVLTSDILTSKTVFNTANDYFEFHTFKLSKQFSAHTFVLGPNIASKRIRIYVFKNWFIADATATVYSFFKIAKLFLES</sequence>
<dbReference type="EMBL" id="AZBU02000010">
    <property type="protein sequence ID" value="TKR62423.1"/>
    <property type="molecule type" value="Genomic_DNA"/>
</dbReference>
<reference evidence="1 2" key="1">
    <citation type="journal article" date="2015" name="Genome Biol.">
        <title>Comparative genomics of Steinernema reveals deeply conserved gene regulatory networks.</title>
        <authorList>
            <person name="Dillman A.R."/>
            <person name="Macchietto M."/>
            <person name="Porter C.F."/>
            <person name="Rogers A."/>
            <person name="Williams B."/>
            <person name="Antoshechkin I."/>
            <person name="Lee M.M."/>
            <person name="Goodwin Z."/>
            <person name="Lu X."/>
            <person name="Lewis E.E."/>
            <person name="Goodrich-Blair H."/>
            <person name="Stock S.P."/>
            <person name="Adams B.J."/>
            <person name="Sternberg P.W."/>
            <person name="Mortazavi A."/>
        </authorList>
    </citation>
    <scope>NUCLEOTIDE SEQUENCE [LARGE SCALE GENOMIC DNA]</scope>
    <source>
        <strain evidence="1 2">ALL</strain>
    </source>
</reference>
<organism evidence="1 2">
    <name type="scientific">Steinernema carpocapsae</name>
    <name type="common">Entomopathogenic nematode</name>
    <dbReference type="NCBI Taxonomy" id="34508"/>
    <lineage>
        <taxon>Eukaryota</taxon>
        <taxon>Metazoa</taxon>
        <taxon>Ecdysozoa</taxon>
        <taxon>Nematoda</taxon>
        <taxon>Chromadorea</taxon>
        <taxon>Rhabditida</taxon>
        <taxon>Tylenchina</taxon>
        <taxon>Panagrolaimomorpha</taxon>
        <taxon>Strongyloidoidea</taxon>
        <taxon>Steinernematidae</taxon>
        <taxon>Steinernema</taxon>
    </lineage>
</organism>
<dbReference type="AlphaFoldDB" id="A0A4U5M275"/>
<reference evidence="1 2" key="2">
    <citation type="journal article" date="2019" name="G3 (Bethesda)">
        <title>Hybrid Assembly of the Genome of the Entomopathogenic Nematode Steinernema carpocapsae Identifies the X-Chromosome.</title>
        <authorList>
            <person name="Serra L."/>
            <person name="Macchietto M."/>
            <person name="Macias-Munoz A."/>
            <person name="McGill C.J."/>
            <person name="Rodriguez I.M."/>
            <person name="Rodriguez B."/>
            <person name="Murad R."/>
            <person name="Mortazavi A."/>
        </authorList>
    </citation>
    <scope>NUCLEOTIDE SEQUENCE [LARGE SCALE GENOMIC DNA]</scope>
    <source>
        <strain evidence="1 2">ALL</strain>
    </source>
</reference>
<evidence type="ECO:0000313" key="1">
    <source>
        <dbReference type="EMBL" id="TKR62423.1"/>
    </source>
</evidence>
<keyword evidence="2" id="KW-1185">Reference proteome</keyword>
<proteinExistence type="predicted"/>
<dbReference type="Proteomes" id="UP000298663">
    <property type="component" value="Unassembled WGS sequence"/>
</dbReference>